<organism evidence="1 2">
    <name type="scientific">Leptospirillum ferriphilum</name>
    <dbReference type="NCBI Taxonomy" id="178606"/>
    <lineage>
        <taxon>Bacteria</taxon>
        <taxon>Pseudomonadati</taxon>
        <taxon>Nitrospirota</taxon>
        <taxon>Nitrospiria</taxon>
        <taxon>Nitrospirales</taxon>
        <taxon>Nitrospiraceae</taxon>
        <taxon>Leptospirillum</taxon>
    </lineage>
</organism>
<gene>
    <name evidence="1" type="ORF">LptCag_0022</name>
</gene>
<protein>
    <submittedName>
        <fullName evidence="1">Uncharacterized protein</fullName>
    </submittedName>
</protein>
<name>A0A094X4A8_9BACT</name>
<comment type="caution">
    <text evidence="1">The sequence shown here is derived from an EMBL/GenBank/DDBJ whole genome shotgun (WGS) entry which is preliminary data.</text>
</comment>
<proteinExistence type="predicted"/>
<evidence type="ECO:0000313" key="2">
    <source>
        <dbReference type="Proteomes" id="UP000029452"/>
    </source>
</evidence>
<dbReference type="EMBL" id="JPGK01000006">
    <property type="protein sequence ID" value="KGA93409.1"/>
    <property type="molecule type" value="Genomic_DNA"/>
</dbReference>
<dbReference type="RefSeq" id="WP_161781737.1">
    <property type="nucleotide sequence ID" value="NZ_JPGK01000006.1"/>
</dbReference>
<sequence length="54" mass="5884">MTVVDGHDVQLSPGRKRNIRKTLVMQQMLKSGQEASSERLPGAVGRVILYCAGT</sequence>
<dbReference type="PATRIC" id="fig|178606.4.peg.1620"/>
<dbReference type="Proteomes" id="UP000029452">
    <property type="component" value="Unassembled WGS sequence"/>
</dbReference>
<accession>A0A094X4A8</accession>
<dbReference type="AlphaFoldDB" id="A0A094X4A8"/>
<evidence type="ECO:0000313" key="1">
    <source>
        <dbReference type="EMBL" id="KGA93409.1"/>
    </source>
</evidence>
<reference evidence="1 2" key="1">
    <citation type="submission" date="2014-06" db="EMBL/GenBank/DDBJ databases">
        <title>Draft genome sequence of iron oxidizing acidophile Leptospirillum ferriphilum DSM14647.</title>
        <authorList>
            <person name="Cardenas J.P."/>
            <person name="Lazcano M."/>
            <person name="Ossandon F.J."/>
            <person name="Corbett M."/>
            <person name="Holmes D.S."/>
            <person name="Watkin E."/>
        </authorList>
    </citation>
    <scope>NUCLEOTIDE SEQUENCE [LARGE SCALE GENOMIC DNA]</scope>
    <source>
        <strain evidence="1 2">DSM 14647</strain>
    </source>
</reference>